<accession>A0ABV6QJ88</accession>
<dbReference type="Gene3D" id="1.20.200.10">
    <property type="entry name" value="Fumarase/aspartase (Central domain)"/>
    <property type="match status" value="1"/>
</dbReference>
<evidence type="ECO:0000313" key="3">
    <source>
        <dbReference type="Proteomes" id="UP001589890"/>
    </source>
</evidence>
<gene>
    <name evidence="2" type="ORF">ACFFGN_11575</name>
</gene>
<dbReference type="RefSeq" id="WP_380046354.1">
    <property type="nucleotide sequence ID" value="NZ_JBHLTC010000014.1"/>
</dbReference>
<dbReference type="Pfam" id="PF00221">
    <property type="entry name" value="Lyase_aromatic"/>
    <property type="match status" value="2"/>
</dbReference>
<reference evidence="2 3" key="1">
    <citation type="submission" date="2024-09" db="EMBL/GenBank/DDBJ databases">
        <authorList>
            <person name="Sun Q."/>
            <person name="Mori K."/>
        </authorList>
    </citation>
    <scope>NUCLEOTIDE SEQUENCE [LARGE SCALE GENOMIC DNA]</scope>
    <source>
        <strain evidence="2 3">CGMCC 1.15906</strain>
    </source>
</reference>
<dbReference type="EMBL" id="JBHLTC010000014">
    <property type="protein sequence ID" value="MFC0624705.1"/>
    <property type="molecule type" value="Genomic_DNA"/>
</dbReference>
<dbReference type="InterPro" id="IPR001106">
    <property type="entry name" value="Aromatic_Lyase"/>
</dbReference>
<dbReference type="Proteomes" id="UP001589890">
    <property type="component" value="Unassembled WGS sequence"/>
</dbReference>
<dbReference type="InterPro" id="IPR024083">
    <property type="entry name" value="Fumarase/histidase_N"/>
</dbReference>
<sequence length="477" mass="49223">MEPIEITGQGLSPLTAVALGQRRTPVVLGSAARQRMAAAATAVAEIAKVRPVYGRTTGVGANRDVLTTDPEHGARLLASHSTTGTTPYPKDVVRLGLLIRVNQLAAGGSGLTPEVADAIIALLNDDELPDLHRGGAIGTGDLGPLAELGLALGDVIDGTSALPLLSSNAITLAECCLAHVEAATLINVVPLVGALSHVALHGNGEVYDARVHDARPQPGQVRVARRMRALLEGLPLAPARVQDPFGLRAFAQVLGPAVDHVDALGNALTVDINAAAENPLVATDTVLHNGNWHAMPIALALDALRLSLHSIATLSTSRLANLVDPEFTGLSRFLASGAEASSGVMMIEYVAHDALASARSSAQPATLGTATLSRGAEHHASFAPQAAALTAQLLDALRDVLSCELVTAVRAIRLAGLSPDELAPAAVGPWLADALAALPEALTDRSLRDDLQIARGLLTQWGDRQIEHPAEASGPAE</sequence>
<keyword evidence="1 2" id="KW-0456">Lyase</keyword>
<protein>
    <submittedName>
        <fullName evidence="2">Aromatic amino acid lyase</fullName>
    </submittedName>
</protein>
<dbReference type="SUPFAM" id="SSF48557">
    <property type="entry name" value="L-aspartase-like"/>
    <property type="match status" value="1"/>
</dbReference>
<dbReference type="PANTHER" id="PTHR10362">
    <property type="entry name" value="HISTIDINE AMMONIA-LYASE"/>
    <property type="match status" value="1"/>
</dbReference>
<evidence type="ECO:0000256" key="1">
    <source>
        <dbReference type="ARBA" id="ARBA00023239"/>
    </source>
</evidence>
<dbReference type="GO" id="GO:0016829">
    <property type="term" value="F:lyase activity"/>
    <property type="evidence" value="ECO:0007669"/>
    <property type="project" value="UniProtKB-KW"/>
</dbReference>
<keyword evidence="3" id="KW-1185">Reference proteome</keyword>
<comment type="caution">
    <text evidence="2">The sequence shown here is derived from an EMBL/GenBank/DDBJ whole genome shotgun (WGS) entry which is preliminary data.</text>
</comment>
<dbReference type="InterPro" id="IPR008948">
    <property type="entry name" value="L-Aspartase-like"/>
</dbReference>
<evidence type="ECO:0000313" key="2">
    <source>
        <dbReference type="EMBL" id="MFC0624705.1"/>
    </source>
</evidence>
<organism evidence="2 3">
    <name type="scientific">Kribbella deserti</name>
    <dbReference type="NCBI Taxonomy" id="1926257"/>
    <lineage>
        <taxon>Bacteria</taxon>
        <taxon>Bacillati</taxon>
        <taxon>Actinomycetota</taxon>
        <taxon>Actinomycetes</taxon>
        <taxon>Propionibacteriales</taxon>
        <taxon>Kribbellaceae</taxon>
        <taxon>Kribbella</taxon>
    </lineage>
</organism>
<proteinExistence type="predicted"/>
<dbReference type="Gene3D" id="1.10.275.10">
    <property type="entry name" value="Fumarase/aspartase (N-terminal domain)"/>
    <property type="match status" value="1"/>
</dbReference>
<name>A0ABV6QJ88_9ACTN</name>